<dbReference type="AlphaFoldDB" id="A0A2P2PIC6"/>
<sequence length="61" mass="6970">MIFQQQPMLATECWFACMLRYHNFSNSSQSSFSLCCSHIALRSLTFEISYNGKCGTLSHVI</sequence>
<dbReference type="EMBL" id="GGEC01074026">
    <property type="protein sequence ID" value="MBX54510.1"/>
    <property type="molecule type" value="Transcribed_RNA"/>
</dbReference>
<reference evidence="1" key="1">
    <citation type="submission" date="2018-02" db="EMBL/GenBank/DDBJ databases">
        <title>Rhizophora mucronata_Transcriptome.</title>
        <authorList>
            <person name="Meera S.P."/>
            <person name="Sreeshan A."/>
            <person name="Augustine A."/>
        </authorList>
    </citation>
    <scope>NUCLEOTIDE SEQUENCE</scope>
    <source>
        <tissue evidence="1">Leaf</tissue>
    </source>
</reference>
<accession>A0A2P2PIC6</accession>
<organism evidence="1">
    <name type="scientific">Rhizophora mucronata</name>
    <name type="common">Asiatic mangrove</name>
    <dbReference type="NCBI Taxonomy" id="61149"/>
    <lineage>
        <taxon>Eukaryota</taxon>
        <taxon>Viridiplantae</taxon>
        <taxon>Streptophyta</taxon>
        <taxon>Embryophyta</taxon>
        <taxon>Tracheophyta</taxon>
        <taxon>Spermatophyta</taxon>
        <taxon>Magnoliopsida</taxon>
        <taxon>eudicotyledons</taxon>
        <taxon>Gunneridae</taxon>
        <taxon>Pentapetalae</taxon>
        <taxon>rosids</taxon>
        <taxon>fabids</taxon>
        <taxon>Malpighiales</taxon>
        <taxon>Rhizophoraceae</taxon>
        <taxon>Rhizophora</taxon>
    </lineage>
</organism>
<proteinExistence type="predicted"/>
<evidence type="ECO:0000313" key="1">
    <source>
        <dbReference type="EMBL" id="MBX54510.1"/>
    </source>
</evidence>
<name>A0A2P2PIC6_RHIMU</name>
<protein>
    <submittedName>
        <fullName evidence="1">Uncharacterized protein</fullName>
    </submittedName>
</protein>